<accession>A0AAV5J9D5</accession>
<dbReference type="Proteomes" id="UP001054252">
    <property type="component" value="Unassembled WGS sequence"/>
</dbReference>
<reference evidence="1 2" key="1">
    <citation type="journal article" date="2021" name="Commun. Biol.">
        <title>The genome of Shorea leprosula (Dipterocarpaceae) highlights the ecological relevance of drought in aseasonal tropical rainforests.</title>
        <authorList>
            <person name="Ng K.K.S."/>
            <person name="Kobayashi M.J."/>
            <person name="Fawcett J.A."/>
            <person name="Hatakeyama M."/>
            <person name="Paape T."/>
            <person name="Ng C.H."/>
            <person name="Ang C.C."/>
            <person name="Tnah L.H."/>
            <person name="Lee C.T."/>
            <person name="Nishiyama T."/>
            <person name="Sese J."/>
            <person name="O'Brien M.J."/>
            <person name="Copetti D."/>
            <person name="Mohd Noor M.I."/>
            <person name="Ong R.C."/>
            <person name="Putra M."/>
            <person name="Sireger I.Z."/>
            <person name="Indrioko S."/>
            <person name="Kosugi Y."/>
            <person name="Izuno A."/>
            <person name="Isagi Y."/>
            <person name="Lee S.L."/>
            <person name="Shimizu K.K."/>
        </authorList>
    </citation>
    <scope>NUCLEOTIDE SEQUENCE [LARGE SCALE GENOMIC DNA]</scope>
    <source>
        <strain evidence="1">214</strain>
    </source>
</reference>
<organism evidence="1 2">
    <name type="scientific">Rubroshorea leprosula</name>
    <dbReference type="NCBI Taxonomy" id="152421"/>
    <lineage>
        <taxon>Eukaryota</taxon>
        <taxon>Viridiplantae</taxon>
        <taxon>Streptophyta</taxon>
        <taxon>Embryophyta</taxon>
        <taxon>Tracheophyta</taxon>
        <taxon>Spermatophyta</taxon>
        <taxon>Magnoliopsida</taxon>
        <taxon>eudicotyledons</taxon>
        <taxon>Gunneridae</taxon>
        <taxon>Pentapetalae</taxon>
        <taxon>rosids</taxon>
        <taxon>malvids</taxon>
        <taxon>Malvales</taxon>
        <taxon>Dipterocarpaceae</taxon>
        <taxon>Rubroshorea</taxon>
    </lineage>
</organism>
<name>A0AAV5J9D5_9ROSI</name>
<evidence type="ECO:0000313" key="1">
    <source>
        <dbReference type="EMBL" id="GKV08555.1"/>
    </source>
</evidence>
<keyword evidence="2" id="KW-1185">Reference proteome</keyword>
<comment type="caution">
    <text evidence="1">The sequence shown here is derived from an EMBL/GenBank/DDBJ whole genome shotgun (WGS) entry which is preliminary data.</text>
</comment>
<dbReference type="AlphaFoldDB" id="A0AAV5J9D5"/>
<dbReference type="EMBL" id="BPVZ01000029">
    <property type="protein sequence ID" value="GKV08555.1"/>
    <property type="molecule type" value="Genomic_DNA"/>
</dbReference>
<sequence>MDPGTGSIEPRCWVSLALRTRRLLGFFEPNRGFFGTQA</sequence>
<evidence type="ECO:0000313" key="2">
    <source>
        <dbReference type="Proteomes" id="UP001054252"/>
    </source>
</evidence>
<proteinExistence type="predicted"/>
<gene>
    <name evidence="1" type="ORF">SLEP1_g20168</name>
</gene>
<protein>
    <submittedName>
        <fullName evidence="1">Uncharacterized protein</fullName>
    </submittedName>
</protein>